<dbReference type="OrthoDB" id="9771666at2"/>
<dbReference type="Gene3D" id="3.40.50.1820">
    <property type="entry name" value="alpha/beta hydrolase"/>
    <property type="match status" value="1"/>
</dbReference>
<dbReference type="KEGG" id="psin:CAK95_09485"/>
<dbReference type="PANTHER" id="PTHR46623">
    <property type="entry name" value="CARBOXYMETHYLENEBUTENOLIDASE-RELATED"/>
    <property type="match status" value="1"/>
</dbReference>
<dbReference type="InterPro" id="IPR002925">
    <property type="entry name" value="Dienelactn_hydro"/>
</dbReference>
<dbReference type="Pfam" id="PF01738">
    <property type="entry name" value="DLH"/>
    <property type="match status" value="1"/>
</dbReference>
<dbReference type="AlphaFoldDB" id="A0A1W6ZPW5"/>
<sequence>MGKHLTLTATDNHSLGAYRADPSGTPKGAMVVVQEIFGVNHHIRNVCDRMAAEGYVAIAPALFDRIERDFQSGYSADEVAHARTFIGKIDWSKMLLDVQASLDEVKSVGPVGVIGFCMGGTVAFLAATRLDGLSAASAFYGGGIVKFADEKPKCPVQMHFGEQDTGIPMSDVEIIKQKRPDTEIFTYPAGHGFCCDERASYNDESAKLAWQRTYEFLGKHMK</sequence>
<proteinExistence type="predicted"/>
<protein>
    <submittedName>
        <fullName evidence="2">Carboxymethylenebutenolidase</fullName>
    </submittedName>
</protein>
<feature type="domain" description="Dienelactone hydrolase" evidence="1">
    <location>
        <begin position="16"/>
        <end position="220"/>
    </location>
</feature>
<evidence type="ECO:0000259" key="1">
    <source>
        <dbReference type="Pfam" id="PF01738"/>
    </source>
</evidence>
<keyword evidence="3" id="KW-1185">Reference proteome</keyword>
<dbReference type="STRING" id="1235591.CAK95_09485"/>
<dbReference type="SUPFAM" id="SSF53474">
    <property type="entry name" value="alpha/beta-Hydrolases"/>
    <property type="match status" value="1"/>
</dbReference>
<dbReference type="EMBL" id="CP021112">
    <property type="protein sequence ID" value="ARP99287.1"/>
    <property type="molecule type" value="Genomic_DNA"/>
</dbReference>
<dbReference type="RefSeq" id="WP_086087696.1">
    <property type="nucleotide sequence ID" value="NZ_CP021112.1"/>
</dbReference>
<accession>A0A1W6ZPW5</accession>
<dbReference type="PANTHER" id="PTHR46623:SF6">
    <property type="entry name" value="ALPHA_BETA-HYDROLASES SUPERFAMILY PROTEIN"/>
    <property type="match status" value="1"/>
</dbReference>
<dbReference type="InterPro" id="IPR029058">
    <property type="entry name" value="AB_hydrolase_fold"/>
</dbReference>
<evidence type="ECO:0000313" key="3">
    <source>
        <dbReference type="Proteomes" id="UP000194137"/>
    </source>
</evidence>
<organism evidence="2 3">
    <name type="scientific">Pseudorhodoplanes sinuspersici</name>
    <dbReference type="NCBI Taxonomy" id="1235591"/>
    <lineage>
        <taxon>Bacteria</taxon>
        <taxon>Pseudomonadati</taxon>
        <taxon>Pseudomonadota</taxon>
        <taxon>Alphaproteobacteria</taxon>
        <taxon>Hyphomicrobiales</taxon>
        <taxon>Pseudorhodoplanes</taxon>
    </lineage>
</organism>
<dbReference type="InterPro" id="IPR051049">
    <property type="entry name" value="Dienelactone_hydrolase-like"/>
</dbReference>
<name>A0A1W6ZPW5_9HYPH</name>
<dbReference type="Proteomes" id="UP000194137">
    <property type="component" value="Chromosome"/>
</dbReference>
<dbReference type="GO" id="GO:0016787">
    <property type="term" value="F:hydrolase activity"/>
    <property type="evidence" value="ECO:0007669"/>
    <property type="project" value="InterPro"/>
</dbReference>
<reference evidence="2 3" key="1">
    <citation type="submission" date="2017-05" db="EMBL/GenBank/DDBJ databases">
        <title>Full genome sequence of Pseudorhodoplanes sinuspersici.</title>
        <authorList>
            <person name="Dastgheib S.M.M."/>
            <person name="Shavandi M."/>
            <person name="Tirandaz H."/>
        </authorList>
    </citation>
    <scope>NUCLEOTIDE SEQUENCE [LARGE SCALE GENOMIC DNA]</scope>
    <source>
        <strain evidence="2 3">RIPI110</strain>
    </source>
</reference>
<evidence type="ECO:0000313" key="2">
    <source>
        <dbReference type="EMBL" id="ARP99287.1"/>
    </source>
</evidence>
<gene>
    <name evidence="2" type="ORF">CAK95_09485</name>
</gene>